<dbReference type="AlphaFoldDB" id="A0A4P6JVG3"/>
<evidence type="ECO:0000313" key="1">
    <source>
        <dbReference type="EMBL" id="QBD79320.1"/>
    </source>
</evidence>
<dbReference type="Proteomes" id="UP000290365">
    <property type="component" value="Chromosome"/>
</dbReference>
<gene>
    <name evidence="1" type="ORF">EPA93_26360</name>
</gene>
<proteinExistence type="predicted"/>
<reference evidence="1 2" key="1">
    <citation type="submission" date="2019-01" db="EMBL/GenBank/DDBJ databases">
        <title>Ktedonosporobacter rubrisoli SCAWS-G2.</title>
        <authorList>
            <person name="Huang Y."/>
            <person name="Yan B."/>
        </authorList>
    </citation>
    <scope>NUCLEOTIDE SEQUENCE [LARGE SCALE GENOMIC DNA]</scope>
    <source>
        <strain evidence="1 2">SCAWS-G2</strain>
    </source>
</reference>
<dbReference type="EMBL" id="CP035758">
    <property type="protein sequence ID" value="QBD79320.1"/>
    <property type="molecule type" value="Genomic_DNA"/>
</dbReference>
<sequence>MADFEFYEGFWSFSNDEIEILMDEATFDKYFRAYLQEKGLETRTYLELLHYAEEVQQQHKAAEEILFDPSYWLPLASDPSVRIVPRKLPLASQADREGLYP</sequence>
<accession>A0A4P6JVG3</accession>
<keyword evidence="2" id="KW-1185">Reference proteome</keyword>
<organism evidence="1 2">
    <name type="scientific">Ktedonosporobacter rubrisoli</name>
    <dbReference type="NCBI Taxonomy" id="2509675"/>
    <lineage>
        <taxon>Bacteria</taxon>
        <taxon>Bacillati</taxon>
        <taxon>Chloroflexota</taxon>
        <taxon>Ktedonobacteria</taxon>
        <taxon>Ktedonobacterales</taxon>
        <taxon>Ktedonosporobacteraceae</taxon>
        <taxon>Ktedonosporobacter</taxon>
    </lineage>
</organism>
<dbReference type="KEGG" id="kbs:EPA93_26360"/>
<evidence type="ECO:0000313" key="2">
    <source>
        <dbReference type="Proteomes" id="UP000290365"/>
    </source>
</evidence>
<name>A0A4P6JVG3_KTERU</name>
<protein>
    <submittedName>
        <fullName evidence="1">Uncharacterized protein</fullName>
    </submittedName>
</protein>
<dbReference type="RefSeq" id="WP_129890373.1">
    <property type="nucleotide sequence ID" value="NZ_CP035758.1"/>
</dbReference>